<dbReference type="GeneID" id="87820657"/>
<protein>
    <submittedName>
        <fullName evidence="2">Uncharacterized protein</fullName>
    </submittedName>
</protein>
<gene>
    <name evidence="2" type="ORF">C8A04DRAFT_37892</name>
</gene>
<reference evidence="2" key="1">
    <citation type="journal article" date="2023" name="Mol. Phylogenet. Evol.">
        <title>Genome-scale phylogeny and comparative genomics of the fungal order Sordariales.</title>
        <authorList>
            <person name="Hensen N."/>
            <person name="Bonometti L."/>
            <person name="Westerberg I."/>
            <person name="Brannstrom I.O."/>
            <person name="Guillou S."/>
            <person name="Cros-Aarteil S."/>
            <person name="Calhoun S."/>
            <person name="Haridas S."/>
            <person name="Kuo A."/>
            <person name="Mondo S."/>
            <person name="Pangilinan J."/>
            <person name="Riley R."/>
            <person name="LaButti K."/>
            <person name="Andreopoulos B."/>
            <person name="Lipzen A."/>
            <person name="Chen C."/>
            <person name="Yan M."/>
            <person name="Daum C."/>
            <person name="Ng V."/>
            <person name="Clum A."/>
            <person name="Steindorff A."/>
            <person name="Ohm R.A."/>
            <person name="Martin F."/>
            <person name="Silar P."/>
            <person name="Natvig D.O."/>
            <person name="Lalanne C."/>
            <person name="Gautier V."/>
            <person name="Ament-Velasquez S.L."/>
            <person name="Kruys A."/>
            <person name="Hutchinson M.I."/>
            <person name="Powell A.J."/>
            <person name="Barry K."/>
            <person name="Miller A.N."/>
            <person name="Grigoriev I.V."/>
            <person name="Debuchy R."/>
            <person name="Gladieux P."/>
            <person name="Hiltunen Thoren M."/>
            <person name="Johannesson H."/>
        </authorList>
    </citation>
    <scope>NUCLEOTIDE SEQUENCE</scope>
    <source>
        <strain evidence="2">CBS 141.50</strain>
    </source>
</reference>
<comment type="caution">
    <text evidence="2">The sequence shown here is derived from an EMBL/GenBank/DDBJ whole genome shotgun (WGS) entry which is preliminary data.</text>
</comment>
<feature type="region of interest" description="Disordered" evidence="1">
    <location>
        <begin position="296"/>
        <end position="334"/>
    </location>
</feature>
<dbReference type="EMBL" id="MU853592">
    <property type="protein sequence ID" value="KAK4142844.1"/>
    <property type="molecule type" value="Genomic_DNA"/>
</dbReference>
<accession>A0AAN6V180</accession>
<keyword evidence="3" id="KW-1185">Reference proteome</keyword>
<feature type="compositionally biased region" description="Basic and acidic residues" evidence="1">
    <location>
        <begin position="322"/>
        <end position="334"/>
    </location>
</feature>
<name>A0AAN6V180_9PEZI</name>
<dbReference type="RefSeq" id="XP_062636215.1">
    <property type="nucleotide sequence ID" value="XM_062784044.1"/>
</dbReference>
<evidence type="ECO:0000256" key="1">
    <source>
        <dbReference type="SAM" id="MobiDB-lite"/>
    </source>
</evidence>
<dbReference type="AlphaFoldDB" id="A0AAN6V180"/>
<feature type="region of interest" description="Disordered" evidence="1">
    <location>
        <begin position="1"/>
        <end position="101"/>
    </location>
</feature>
<evidence type="ECO:0000313" key="2">
    <source>
        <dbReference type="EMBL" id="KAK4142844.1"/>
    </source>
</evidence>
<evidence type="ECO:0000313" key="3">
    <source>
        <dbReference type="Proteomes" id="UP001302676"/>
    </source>
</evidence>
<feature type="compositionally biased region" description="Low complexity" evidence="1">
    <location>
        <begin position="27"/>
        <end position="37"/>
    </location>
</feature>
<reference evidence="2" key="2">
    <citation type="submission" date="2023-05" db="EMBL/GenBank/DDBJ databases">
        <authorList>
            <consortium name="Lawrence Berkeley National Laboratory"/>
            <person name="Steindorff A."/>
            <person name="Hensen N."/>
            <person name="Bonometti L."/>
            <person name="Westerberg I."/>
            <person name="Brannstrom I.O."/>
            <person name="Guillou S."/>
            <person name="Cros-Aarteil S."/>
            <person name="Calhoun S."/>
            <person name="Haridas S."/>
            <person name="Kuo A."/>
            <person name="Mondo S."/>
            <person name="Pangilinan J."/>
            <person name="Riley R."/>
            <person name="Labutti K."/>
            <person name="Andreopoulos B."/>
            <person name="Lipzen A."/>
            <person name="Chen C."/>
            <person name="Yanf M."/>
            <person name="Daum C."/>
            <person name="Ng V."/>
            <person name="Clum A."/>
            <person name="Ohm R."/>
            <person name="Martin F."/>
            <person name="Silar P."/>
            <person name="Natvig D."/>
            <person name="Lalanne C."/>
            <person name="Gautier V."/>
            <person name="Ament-Velasquez S.L."/>
            <person name="Kruys A."/>
            <person name="Hutchinson M.I."/>
            <person name="Powell A.J."/>
            <person name="Barry K."/>
            <person name="Miller A.N."/>
            <person name="Grigoriev I.V."/>
            <person name="Debuchy R."/>
            <person name="Gladieux P."/>
            <person name="Thoren M.H."/>
            <person name="Johannesson H."/>
        </authorList>
    </citation>
    <scope>NUCLEOTIDE SEQUENCE</scope>
    <source>
        <strain evidence="2">CBS 141.50</strain>
    </source>
</reference>
<feature type="region of interest" description="Disordered" evidence="1">
    <location>
        <begin position="139"/>
        <end position="159"/>
    </location>
</feature>
<dbReference type="Proteomes" id="UP001302676">
    <property type="component" value="Unassembled WGS sequence"/>
</dbReference>
<organism evidence="2 3">
    <name type="scientific">Dichotomopilus funicola</name>
    <dbReference type="NCBI Taxonomy" id="1934379"/>
    <lineage>
        <taxon>Eukaryota</taxon>
        <taxon>Fungi</taxon>
        <taxon>Dikarya</taxon>
        <taxon>Ascomycota</taxon>
        <taxon>Pezizomycotina</taxon>
        <taxon>Sordariomycetes</taxon>
        <taxon>Sordariomycetidae</taxon>
        <taxon>Sordariales</taxon>
        <taxon>Chaetomiaceae</taxon>
        <taxon>Dichotomopilus</taxon>
    </lineage>
</organism>
<sequence length="334" mass="35240">MTDINPDLDRPESQGYRASPVPPSPRPSVASRASGSSLRRDQERQDAIAPHIRPTSVTYSRPETPQKLAAQPVDGPPVQPSQQAQQQKHHPQQPQPFAPVFALLDSVSHSSKRQTVHYPTVHYIFADDDPGILSAALARHHNGSNSSGGGGGGSRPADRGVILDMEPSPDGLGYEVKWASSLTPDWAVTSAQVSQIEGDAGGGGRGGVGVTGLGGNLVLRVEGVSLEPESSSGLPVKASTSEVDLQGFGVSLRRELQQHRDGATPGGYTGLLNEFEKGMSTLRKVVEAATARQRVLGDGDGQFLEGTKRGTVHRPPAESEAEGGRLRDGRLEGV</sequence>
<proteinExistence type="predicted"/>